<dbReference type="PROSITE" id="PS50234">
    <property type="entry name" value="VWFA"/>
    <property type="match status" value="1"/>
</dbReference>
<comment type="caution">
    <text evidence="5">The sequence shown here is derived from an EMBL/GenBank/DDBJ whole genome shotgun (WGS) entry which is preliminary data.</text>
</comment>
<protein>
    <submittedName>
        <fullName evidence="5">DUF11 domain-containing protein</fullName>
    </submittedName>
</protein>
<dbReference type="Pfam" id="PF19403">
    <property type="entry name" value="SpaA_2"/>
    <property type="match status" value="6"/>
</dbReference>
<dbReference type="InterPro" id="IPR041033">
    <property type="entry name" value="SpaA_PFL_dom_1"/>
</dbReference>
<feature type="chain" id="PRO_5047252498" evidence="3">
    <location>
        <begin position="29"/>
        <end position="3278"/>
    </location>
</feature>
<dbReference type="Pfam" id="PF00092">
    <property type="entry name" value="VWA"/>
    <property type="match status" value="1"/>
</dbReference>
<keyword evidence="6" id="KW-1185">Reference proteome</keyword>
<feature type="signal peptide" evidence="3">
    <location>
        <begin position="1"/>
        <end position="28"/>
    </location>
</feature>
<feature type="compositionally biased region" description="Low complexity" evidence="1">
    <location>
        <begin position="28"/>
        <end position="44"/>
    </location>
</feature>
<feature type="transmembrane region" description="Helical" evidence="2">
    <location>
        <begin position="3245"/>
        <end position="3267"/>
    </location>
</feature>
<dbReference type="NCBIfam" id="TIGR01451">
    <property type="entry name" value="B_ant_repeat"/>
    <property type="match status" value="2"/>
</dbReference>
<evidence type="ECO:0000259" key="4">
    <source>
        <dbReference type="PROSITE" id="PS50234"/>
    </source>
</evidence>
<evidence type="ECO:0000313" key="6">
    <source>
        <dbReference type="Proteomes" id="UP001196843"/>
    </source>
</evidence>
<dbReference type="EMBL" id="JAEUAW010000022">
    <property type="protein sequence ID" value="MBW9095646.1"/>
    <property type="molecule type" value="Genomic_DNA"/>
</dbReference>
<keyword evidence="2" id="KW-0472">Membrane</keyword>
<evidence type="ECO:0000256" key="2">
    <source>
        <dbReference type="SAM" id="Phobius"/>
    </source>
</evidence>
<feature type="region of interest" description="Disordered" evidence="1">
    <location>
        <begin position="1246"/>
        <end position="1282"/>
    </location>
</feature>
<dbReference type="CDD" id="cd00198">
    <property type="entry name" value="vWFA"/>
    <property type="match status" value="1"/>
</dbReference>
<accession>A0ABS7HRQ0</accession>
<organism evidence="5 6">
    <name type="scientific">Microbacterium jejuense</name>
    <dbReference type="NCBI Taxonomy" id="1263637"/>
    <lineage>
        <taxon>Bacteria</taxon>
        <taxon>Bacillati</taxon>
        <taxon>Actinomycetota</taxon>
        <taxon>Actinomycetes</taxon>
        <taxon>Micrococcales</taxon>
        <taxon>Microbacteriaceae</taxon>
        <taxon>Microbacterium</taxon>
    </lineage>
</organism>
<dbReference type="Gene3D" id="2.60.40.10">
    <property type="entry name" value="Immunoglobulins"/>
    <property type="match status" value="1"/>
</dbReference>
<gene>
    <name evidence="5" type="ORF">JNB62_18355</name>
</gene>
<dbReference type="RefSeq" id="WP_220302329.1">
    <property type="nucleotide sequence ID" value="NZ_JAEUAW010000022.1"/>
</dbReference>
<dbReference type="Pfam" id="PF17802">
    <property type="entry name" value="SpaA"/>
    <property type="match status" value="1"/>
</dbReference>
<evidence type="ECO:0000256" key="3">
    <source>
        <dbReference type="SAM" id="SignalP"/>
    </source>
</evidence>
<feature type="region of interest" description="Disordered" evidence="1">
    <location>
        <begin position="28"/>
        <end position="103"/>
    </location>
</feature>
<keyword evidence="3" id="KW-0732">Signal</keyword>
<dbReference type="InterPro" id="IPR036465">
    <property type="entry name" value="vWFA_dom_sf"/>
</dbReference>
<dbReference type="InterPro" id="IPR001434">
    <property type="entry name" value="OmcB-like_DUF11"/>
</dbReference>
<sequence>MRHRWYAGGIATLLSGALIFTGMSPALAEETPAPAPSPSASTESTDADDAGTDAATPTPPSDEAATPPADPAPEESAPAPEVTDPAPPVTEPAPEQTSPQARVAPQAEIAPLALIAADCTSNCANLTMRVNVVNTGGGTAMAGDWALKAVRDNASGDEFTFTNGQQRAVPRNSTYTLSANATAAIQANYTTTFSCTTNSGQVDVDQNARTVDFPNNTSGGGVLRAADCTFTQTYIQPGTITIQKGGLRTGGQTVAGLQDAVFEVYKGGTSTAPDTNGANLVGTCTTAADGKCSVPVPSGAQYWIIEKSAPSGWSIVPQLNVGSSASNQAYRFRTDSIGAGSNTTYPKVGTGNDANTSGGFWANSKVNPTALQTCGVRVGLLIDLSNSIDGTEFTQLKTAAKDFVDKLQGTPSQLALWTFATSAPAAGGSNSSLGLTSVATAGGATTVKNKIDGLVRPGGDAGATNWDRGLWQVAGDAANKVDVLLMLTDGTPTVYGPNAEGPGSFSRFREVENAVFSANSVKNLGTRVVPVGIGVDGAEANIQAISGPTANSDYYLVDNYAALSTFLQNLAKGQCDSTINVTKMVVPNGGTIANATPTAGWGFTAANASNTVTPTNGSTNQSGAISFKVTGLSAGQTSAVTITEEDRTAQGYELLQQASKNAVCKDDTGATVNVTNAGALGFTANATGGRIVTCIVYNEAPNPKVNLRVDKKWVINGTTYANGAQPFGAAQLTLGGANRSFGTEYTYDVGQQVAIAETVTGLPPFCTNESSGTGTHTMTSTPNPNVVTITNTVTCTTQLKLTKKVVGGSADPTTWTLTGTGPQGSLPGPNAKSPTSLVNVTPGVIYTLAESGGDPRYTQEVVPGANPRPGSTGSWHCYLLNANGTRGTEYDGLNGGVTVQLGQHVECEAINRTASLVLLKNVVNDDGGDAEASDWDLKATPAALSGLTATTVDGAESAGPVNTIQVRPDHTYTISETGLAGYTQVTLQQLVGGNWVDVTGWDVSVAPGATGTYRIVNDDIAPKLTLVKKVTNNDGGTATDTAWTLTATSEDGPNLNGQTGVSGAVRAGDAYTLAEAGGPAGYDWTTLSCTGYPDTTKANATLTLKPGDDVTCTFTNDDQPAHLTLVKVVDASNGGSAQPTDWNGMLQATLGGTTTSFDHNVTKDVKAGTYTLNELQNVAGYDWSDLVCSTGGTSMQNKTVTVANGQSVTCTFTNIAKKPTLTLVKKVDNKNGVGSHQAQEWTLSAAGTGGFTSPTSTSDGGVTASTGPKPVDAGTEYTLGESGPTGYTAGSWSCDSGITVTNGKITLPIAKNVICQITNTAVPATGTVAKKVHPGYPAQNGDGTWTVVYDVTVTNQSGTSTLFYDLSDALQYGGGITPTTATWSRNGGPEASFTLPGGTATLATNQSLAPSGVDTYTVTVVSTIADGTETTDAWKCTTTQSPNRGFLNTATLTVDGKTSTAQDCAQPVFPTVKKDGGIPSWDAATGRWTVSYTITVTNPSDAQTGADVQASLADTLPTLPSGWALVGEWQAAAVGAAPAPTDASSAASPWTIWSGTLPKATSYAYTVTGVLQPSADATPIGTACPGNGGLLNTAVVTSGEVVVDDDACVGIDTPPVTVSKTDGTVVQLDGGDWQIDYTITVANNGSAGTVYTLTDLPDLGVGFDVVSAGWEGSAPAANTPIEAGGSDQYTYRVVASFDPEAEEPELTCEPGEGGAFHNVATVQYPGGSKTDDGCAQPATPTVKKDSAAVTQVGTDWVLNYTVTVNNPSSIPLWYSLSDTPAALPSGVTATSWTAAGPAALNGGTFTVPATAFDGAANTLVGTGTLPAGASHVFTITANVTLGNDVKASDLVCGQRPGTGVWNTATVTNGVGSDDDDACDGIALPKVGIEKSNAVVAQNVDGEWVLAYQITVTNLDPSLSAEYAITDTPQFDESFDIVAGSGTWTQGGNPGTPEGVLAGGASAVWVYTVKATVDTEEFDPATALKCTTDGENPGGGFYNVATVTFPGGTATDDGCGVPVSPKVEKTGATAIQDAAGDWLLAYKVRVYNPTGIALQYAVHDTPVALPAGITPVGAWAASIDSIGTGNVGQLDAGWAVDHTKPLGTGLLLANSENVYLVVLKVKIAASVPDSALDCEAEDGGLWNGTTISNGVGSDHSEDCIPVVRAVTEQSKTVTSTSQNADGTWTITYDIDVTNTSTEAPAVYSVTDRLEFGGDIEVQDASWTGPGGTDVPFTQAGGDWTAAIATDQVLPPRTDTAGTATYTVTVHATVPTDAWNGDTLACYPDDEDPSGGFLNTAVITVAGVEYPVDDCSEPALPTIEKSATSATQDPGDPDSWKVTYQLTVNPSGYDTFYTLQDVPGFPSGITLGGGTAQRTTPAGDEPIEIESGASFPDDPVALGADETQVWTVTFTATVTGTVAPGDLACGEQQGPGKGYYNNALLYVGDDVADQDDACIPVKQAVYPTVAKSVASSTQDPETGEWTIVYNLSASLAAAGSAENPDGLSAKYSLSDQLDFGGDIDIDTATWSGERQTDVPFDDSDWSADIASGKTIAAGATHTYTVTVTADVTAEAIDEGTTTCEEGEGPYGGFLNTAQLRSGGQSTDVHACAEPVFPTVTKTAGAYTQNEDGTQTISYTVTVAYPETDQEPKPAEVGYTLTDAPTLPDGVELVGDWTAAAANDATPAVPASGASWNGEGEWTIVPAGTLTPEGPVHTYTVSATVQVTAPPSTEQPRACLEAQEDGYFVWNEAVVRSGEWVDRDDACQTVHFDDVGIEKTATNIPEEGSIEPGSEFEYELTATNNGTRDATHVVVTDPLHERLEVTGLTLPAGWTNDNAPAFVDEDNTLSVSIPTLAVGASATIVVQVTFLPPATSGELPAVVGDEEPPAPPTPLDEIVNEACVAADLDGDPTNDCDDVTTPTRDIAALVYTRCVADAPFLGWVVTKSASLADEPVSFLWRPVNGAVTPETTPAQVELSDDSGTTWSDEIPWVGSAFTPSGVSIDYPGWRPIEAGDIVPGSSPTQYYLPGTATVMTPEEQAQYVFNGLILDPSELDYSWRLNTEITFTVNPSLTFSTSYPAATPECFVARHTEVQVEKTASVERTEPGKAFSYTLDVANVSDDAAAEGVVVTDEIPADIKITAVNWPGKGDADAFPNWQSCEVTGQSPAGYGGTLTCALFGPLQPINSDNGGASVAPRITLDAMVNPKSAVNTITNVAVVEYHTFGDPDDPGRDADDATVLLSALPATGGGATLPLIVLGLVVMLTGASVLIVARRRRGEAKPTL</sequence>
<dbReference type="InterPro" id="IPR045826">
    <property type="entry name" value="SpaA_PFL_dom_2"/>
</dbReference>
<feature type="region of interest" description="Disordered" evidence="1">
    <location>
        <begin position="814"/>
        <end position="835"/>
    </location>
</feature>
<keyword evidence="2" id="KW-0812">Transmembrane</keyword>
<dbReference type="InterPro" id="IPR047589">
    <property type="entry name" value="DUF11_rpt"/>
</dbReference>
<dbReference type="SUPFAM" id="SSF53300">
    <property type="entry name" value="vWA-like"/>
    <property type="match status" value="1"/>
</dbReference>
<feature type="compositionally biased region" description="Low complexity" evidence="1">
    <location>
        <begin position="52"/>
        <end position="67"/>
    </location>
</feature>
<dbReference type="Proteomes" id="UP001196843">
    <property type="component" value="Unassembled WGS sequence"/>
</dbReference>
<dbReference type="SMART" id="SM00327">
    <property type="entry name" value="VWA"/>
    <property type="match status" value="1"/>
</dbReference>
<proteinExistence type="predicted"/>
<dbReference type="Pfam" id="PF01345">
    <property type="entry name" value="DUF11"/>
    <property type="match status" value="1"/>
</dbReference>
<feature type="compositionally biased region" description="Low complexity" evidence="1">
    <location>
        <begin position="1251"/>
        <end position="1261"/>
    </location>
</feature>
<keyword evidence="2" id="KW-1133">Transmembrane helix</keyword>
<dbReference type="InterPro" id="IPR013783">
    <property type="entry name" value="Ig-like_fold"/>
</dbReference>
<dbReference type="InterPro" id="IPR002035">
    <property type="entry name" value="VWF_A"/>
</dbReference>
<reference evidence="5 6" key="1">
    <citation type="journal article" date="2021" name="MBio">
        <title>Poor Competitiveness of Bradyrhizobium in Pigeon Pea Root Colonization in Indian Soils.</title>
        <authorList>
            <person name="Chalasani D."/>
            <person name="Basu A."/>
            <person name="Pullabhotla S.V.S.R.N."/>
            <person name="Jorrin B."/>
            <person name="Neal A.L."/>
            <person name="Poole P.S."/>
            <person name="Podile A.R."/>
            <person name="Tkacz A."/>
        </authorList>
    </citation>
    <scope>NUCLEOTIDE SEQUENCE [LARGE SCALE GENOMIC DNA]</scope>
    <source>
        <strain evidence="5 6">HU14</strain>
    </source>
</reference>
<evidence type="ECO:0000256" key="1">
    <source>
        <dbReference type="SAM" id="MobiDB-lite"/>
    </source>
</evidence>
<feature type="domain" description="VWFA" evidence="4">
    <location>
        <begin position="377"/>
        <end position="570"/>
    </location>
</feature>
<evidence type="ECO:0000313" key="5">
    <source>
        <dbReference type="EMBL" id="MBW9095646.1"/>
    </source>
</evidence>
<dbReference type="Gene3D" id="3.40.50.410">
    <property type="entry name" value="von Willebrand factor, type A domain"/>
    <property type="match status" value="1"/>
</dbReference>
<name>A0ABS7HRQ0_9MICO</name>